<dbReference type="Pfam" id="PF00172">
    <property type="entry name" value="Zn_clus"/>
    <property type="match status" value="1"/>
</dbReference>
<evidence type="ECO:0000313" key="4">
    <source>
        <dbReference type="EMBL" id="KAK3382106.1"/>
    </source>
</evidence>
<name>A0AAE0NIG0_9PEZI</name>
<evidence type="ECO:0000259" key="3">
    <source>
        <dbReference type="PROSITE" id="PS50048"/>
    </source>
</evidence>
<reference evidence="4" key="1">
    <citation type="journal article" date="2023" name="Mol. Phylogenet. Evol.">
        <title>Genome-scale phylogeny and comparative genomics of the fungal order Sordariales.</title>
        <authorList>
            <person name="Hensen N."/>
            <person name="Bonometti L."/>
            <person name="Westerberg I."/>
            <person name="Brannstrom I.O."/>
            <person name="Guillou S."/>
            <person name="Cros-Aarteil S."/>
            <person name="Calhoun S."/>
            <person name="Haridas S."/>
            <person name="Kuo A."/>
            <person name="Mondo S."/>
            <person name="Pangilinan J."/>
            <person name="Riley R."/>
            <person name="LaButti K."/>
            <person name="Andreopoulos B."/>
            <person name="Lipzen A."/>
            <person name="Chen C."/>
            <person name="Yan M."/>
            <person name="Daum C."/>
            <person name="Ng V."/>
            <person name="Clum A."/>
            <person name="Steindorff A."/>
            <person name="Ohm R.A."/>
            <person name="Martin F."/>
            <person name="Silar P."/>
            <person name="Natvig D.O."/>
            <person name="Lalanne C."/>
            <person name="Gautier V."/>
            <person name="Ament-Velasquez S.L."/>
            <person name="Kruys A."/>
            <person name="Hutchinson M.I."/>
            <person name="Powell A.J."/>
            <person name="Barry K."/>
            <person name="Miller A.N."/>
            <person name="Grigoriev I.V."/>
            <person name="Debuchy R."/>
            <person name="Gladieux P."/>
            <person name="Hiltunen Thoren M."/>
            <person name="Johannesson H."/>
        </authorList>
    </citation>
    <scope>NUCLEOTIDE SEQUENCE</scope>
    <source>
        <strain evidence="4">CBS 958.72</strain>
    </source>
</reference>
<dbReference type="Proteomes" id="UP001287356">
    <property type="component" value="Unassembled WGS sequence"/>
</dbReference>
<feature type="compositionally biased region" description="Low complexity" evidence="2">
    <location>
        <begin position="82"/>
        <end position="94"/>
    </location>
</feature>
<dbReference type="Gene3D" id="4.10.240.10">
    <property type="entry name" value="Zn(2)-C6 fungal-type DNA-binding domain"/>
    <property type="match status" value="1"/>
</dbReference>
<gene>
    <name evidence="4" type="ORF">B0T24DRAFT_600497</name>
</gene>
<dbReference type="CDD" id="cd00067">
    <property type="entry name" value="GAL4"/>
    <property type="match status" value="1"/>
</dbReference>
<dbReference type="InterPro" id="IPR036864">
    <property type="entry name" value="Zn2-C6_fun-type_DNA-bd_sf"/>
</dbReference>
<keyword evidence="5" id="KW-1185">Reference proteome</keyword>
<dbReference type="PANTHER" id="PTHR38791">
    <property type="entry name" value="ZN(II)2CYS6 TRANSCRIPTION FACTOR (EUROFUNG)-RELATED-RELATED"/>
    <property type="match status" value="1"/>
</dbReference>
<evidence type="ECO:0000256" key="1">
    <source>
        <dbReference type="ARBA" id="ARBA00023242"/>
    </source>
</evidence>
<dbReference type="GO" id="GO:0000981">
    <property type="term" value="F:DNA-binding transcription factor activity, RNA polymerase II-specific"/>
    <property type="evidence" value="ECO:0007669"/>
    <property type="project" value="InterPro"/>
</dbReference>
<dbReference type="SUPFAM" id="SSF57701">
    <property type="entry name" value="Zn2/Cys6 DNA-binding domain"/>
    <property type="match status" value="1"/>
</dbReference>
<dbReference type="InterPro" id="IPR053175">
    <property type="entry name" value="DHMBA_Reg_Transcription_Factor"/>
</dbReference>
<sequence length="129" mass="14217">MVYYGALSKGRQRCRQRKIKCDQRKPGCLRCEKAKTQCPGFRNLTDVIFCDESARIIQGARMLHGESQIEQPKTPVTRDVVSAPSTSPLPTSISPALSQPINEVGASFFFAKYISNGPSISEGCHAWLA</sequence>
<accession>A0AAE0NIG0</accession>
<dbReference type="PANTHER" id="PTHR38791:SF1">
    <property type="entry name" value="TRANSCRIPTION FACTOR, PUTATIVE-RELATED"/>
    <property type="match status" value="1"/>
</dbReference>
<keyword evidence="1" id="KW-0539">Nucleus</keyword>
<feature type="domain" description="Zn(2)-C6 fungal-type" evidence="3">
    <location>
        <begin position="14"/>
        <end position="38"/>
    </location>
</feature>
<feature type="region of interest" description="Disordered" evidence="2">
    <location>
        <begin position="71"/>
        <end position="94"/>
    </location>
</feature>
<reference evidence="4" key="2">
    <citation type="submission" date="2023-06" db="EMBL/GenBank/DDBJ databases">
        <authorList>
            <consortium name="Lawrence Berkeley National Laboratory"/>
            <person name="Haridas S."/>
            <person name="Hensen N."/>
            <person name="Bonometti L."/>
            <person name="Westerberg I."/>
            <person name="Brannstrom I.O."/>
            <person name="Guillou S."/>
            <person name="Cros-Aarteil S."/>
            <person name="Calhoun S."/>
            <person name="Kuo A."/>
            <person name="Mondo S."/>
            <person name="Pangilinan J."/>
            <person name="Riley R."/>
            <person name="Labutti K."/>
            <person name="Andreopoulos B."/>
            <person name="Lipzen A."/>
            <person name="Chen C."/>
            <person name="Yanf M."/>
            <person name="Daum C."/>
            <person name="Ng V."/>
            <person name="Clum A."/>
            <person name="Steindorff A."/>
            <person name="Ohm R."/>
            <person name="Martin F."/>
            <person name="Silar P."/>
            <person name="Natvig D."/>
            <person name="Lalanne C."/>
            <person name="Gautier V."/>
            <person name="Ament-Velasquez S.L."/>
            <person name="Kruys A."/>
            <person name="Hutchinson M.I."/>
            <person name="Powell A.J."/>
            <person name="Barry K."/>
            <person name="Miller A.N."/>
            <person name="Grigoriev I.V."/>
            <person name="Debuchy R."/>
            <person name="Gladieux P."/>
            <person name="Thoren M.H."/>
            <person name="Johannesson H."/>
        </authorList>
    </citation>
    <scope>NUCLEOTIDE SEQUENCE</scope>
    <source>
        <strain evidence="4">CBS 958.72</strain>
    </source>
</reference>
<dbReference type="InterPro" id="IPR001138">
    <property type="entry name" value="Zn2Cys6_DnaBD"/>
</dbReference>
<organism evidence="4 5">
    <name type="scientific">Lasiosphaeria ovina</name>
    <dbReference type="NCBI Taxonomy" id="92902"/>
    <lineage>
        <taxon>Eukaryota</taxon>
        <taxon>Fungi</taxon>
        <taxon>Dikarya</taxon>
        <taxon>Ascomycota</taxon>
        <taxon>Pezizomycotina</taxon>
        <taxon>Sordariomycetes</taxon>
        <taxon>Sordariomycetidae</taxon>
        <taxon>Sordariales</taxon>
        <taxon>Lasiosphaeriaceae</taxon>
        <taxon>Lasiosphaeria</taxon>
    </lineage>
</organism>
<evidence type="ECO:0000313" key="5">
    <source>
        <dbReference type="Proteomes" id="UP001287356"/>
    </source>
</evidence>
<dbReference type="EMBL" id="JAULSN010000001">
    <property type="protein sequence ID" value="KAK3382106.1"/>
    <property type="molecule type" value="Genomic_DNA"/>
</dbReference>
<comment type="caution">
    <text evidence="4">The sequence shown here is derived from an EMBL/GenBank/DDBJ whole genome shotgun (WGS) entry which is preliminary data.</text>
</comment>
<proteinExistence type="predicted"/>
<protein>
    <recommendedName>
        <fullName evidence="3">Zn(2)-C6 fungal-type domain-containing protein</fullName>
    </recommendedName>
</protein>
<evidence type="ECO:0000256" key="2">
    <source>
        <dbReference type="SAM" id="MobiDB-lite"/>
    </source>
</evidence>
<dbReference type="GO" id="GO:0008270">
    <property type="term" value="F:zinc ion binding"/>
    <property type="evidence" value="ECO:0007669"/>
    <property type="project" value="InterPro"/>
</dbReference>
<dbReference type="AlphaFoldDB" id="A0AAE0NIG0"/>
<dbReference type="PROSITE" id="PS50048">
    <property type="entry name" value="ZN2_CY6_FUNGAL_2"/>
    <property type="match status" value="1"/>
</dbReference>